<dbReference type="PROSITE" id="PS00671">
    <property type="entry name" value="D_2_HYDROXYACID_DH_3"/>
    <property type="match status" value="1"/>
</dbReference>
<dbReference type="GO" id="GO:0008652">
    <property type="term" value="P:amino acid biosynthetic process"/>
    <property type="evidence" value="ECO:0007669"/>
    <property type="project" value="UniProtKB-KW"/>
</dbReference>
<dbReference type="InterPro" id="IPR006139">
    <property type="entry name" value="D-isomer_2_OHA_DH_cat_dom"/>
</dbReference>
<evidence type="ECO:0000256" key="4">
    <source>
        <dbReference type="ARBA" id="ARBA00023027"/>
    </source>
</evidence>
<proteinExistence type="inferred from homology"/>
<evidence type="ECO:0000313" key="9">
    <source>
        <dbReference type="Proteomes" id="UP000066042"/>
    </source>
</evidence>
<dbReference type="EC" id="1.1.1.95" evidence="8"/>
<dbReference type="PROSITE" id="PS00065">
    <property type="entry name" value="D_2_HYDROXYACID_DH_1"/>
    <property type="match status" value="1"/>
</dbReference>
<dbReference type="InterPro" id="IPR029752">
    <property type="entry name" value="D-isomer_DH_CS1"/>
</dbReference>
<protein>
    <submittedName>
        <fullName evidence="8">D-3-phosphoglycerate dehydrogenase</fullName>
        <ecNumber evidence="8">1.1.1.95</ecNumber>
    </submittedName>
</protein>
<keyword evidence="3 5" id="KW-0560">Oxidoreductase</keyword>
<accession>A0A0S1XDS0</accession>
<dbReference type="PANTHER" id="PTHR42789:SF1">
    <property type="entry name" value="D-ISOMER SPECIFIC 2-HYDROXYACID DEHYDROGENASE FAMILY PROTEIN (AFU_ORTHOLOGUE AFUA_6G10090)"/>
    <property type="match status" value="1"/>
</dbReference>
<organism evidence="8 9">
    <name type="scientific">Thermococcus barophilus</name>
    <dbReference type="NCBI Taxonomy" id="55802"/>
    <lineage>
        <taxon>Archaea</taxon>
        <taxon>Methanobacteriati</taxon>
        <taxon>Methanobacteriota</taxon>
        <taxon>Thermococci</taxon>
        <taxon>Thermococcales</taxon>
        <taxon>Thermococcaceae</taxon>
        <taxon>Thermococcus</taxon>
    </lineage>
</organism>
<dbReference type="PATRIC" id="fig|55802.8.peg.1979"/>
<dbReference type="InterPro" id="IPR036291">
    <property type="entry name" value="NAD(P)-bd_dom_sf"/>
</dbReference>
<dbReference type="CDD" id="cd05303">
    <property type="entry name" value="PGDH_2"/>
    <property type="match status" value="1"/>
</dbReference>
<dbReference type="AlphaFoldDB" id="A0A0S1XDS0"/>
<feature type="domain" description="D-isomer specific 2-hydroxyacid dehydrogenase catalytic" evidence="6">
    <location>
        <begin position="3"/>
        <end position="305"/>
    </location>
</feature>
<dbReference type="GO" id="GO:0004617">
    <property type="term" value="F:phosphoglycerate dehydrogenase activity"/>
    <property type="evidence" value="ECO:0007669"/>
    <property type="project" value="UniProtKB-EC"/>
</dbReference>
<dbReference type="PANTHER" id="PTHR42789">
    <property type="entry name" value="D-ISOMER SPECIFIC 2-HYDROXYACID DEHYDROGENASE FAMILY PROTEIN (AFU_ORTHOLOGUE AFUA_6G10090)"/>
    <property type="match status" value="1"/>
</dbReference>
<dbReference type="Proteomes" id="UP000066042">
    <property type="component" value="Chromosome"/>
</dbReference>
<evidence type="ECO:0000313" key="8">
    <source>
        <dbReference type="EMBL" id="ALM75902.1"/>
    </source>
</evidence>
<dbReference type="EMBL" id="CP013050">
    <property type="protein sequence ID" value="ALM75902.1"/>
    <property type="molecule type" value="Genomic_DNA"/>
</dbReference>
<keyword evidence="4" id="KW-0520">NAD</keyword>
<evidence type="ECO:0000256" key="1">
    <source>
        <dbReference type="ARBA" id="ARBA00005854"/>
    </source>
</evidence>
<comment type="similarity">
    <text evidence="1 5">Belongs to the D-isomer specific 2-hydroxyacid dehydrogenase family.</text>
</comment>
<dbReference type="RefSeq" id="WP_056934396.1">
    <property type="nucleotide sequence ID" value="NZ_CP013050.1"/>
</dbReference>
<dbReference type="InterPro" id="IPR029753">
    <property type="entry name" value="D-isomer_DH_CS"/>
</dbReference>
<dbReference type="Pfam" id="PF00389">
    <property type="entry name" value="2-Hacid_dh"/>
    <property type="match status" value="1"/>
</dbReference>
<name>A0A0S1XDS0_THEBA</name>
<dbReference type="InterPro" id="IPR006140">
    <property type="entry name" value="D-isomer_DH_NAD-bd"/>
</dbReference>
<dbReference type="SUPFAM" id="SSF52283">
    <property type="entry name" value="Formate/glycerate dehydrogenase catalytic domain-like"/>
    <property type="match status" value="1"/>
</dbReference>
<dbReference type="GO" id="GO:0051287">
    <property type="term" value="F:NAD binding"/>
    <property type="evidence" value="ECO:0007669"/>
    <property type="project" value="InterPro"/>
</dbReference>
<dbReference type="GeneID" id="26137229"/>
<dbReference type="Gene3D" id="3.40.50.720">
    <property type="entry name" value="NAD(P)-binding Rossmann-like Domain"/>
    <property type="match status" value="2"/>
</dbReference>
<feature type="domain" description="D-isomer specific 2-hydroxyacid dehydrogenase NAD-binding" evidence="7">
    <location>
        <begin position="106"/>
        <end position="280"/>
    </location>
</feature>
<reference evidence="8 9" key="1">
    <citation type="journal article" date="2016" name="Genome Announc.">
        <title>Complete genome sequence of the hyperthermophilic and piezophilic archaeon Thermococcus barophilus Ch5, capable of growth at the expense of hydrogenogenesis from carbon monoxide and formate.</title>
        <authorList>
            <person name="Oger P."/>
            <person name="Sokolova T.G."/>
            <person name="Kozhevnikova D.A."/>
            <person name="Taranov E.A."/>
            <person name="Vannier P."/>
            <person name="Lee H.S."/>
            <person name="Kwon K.K."/>
            <person name="Kang S.G."/>
            <person name="Lee J.H."/>
            <person name="Bonch-Osmolovskaya E.A."/>
            <person name="Lebedinsky A.V."/>
        </authorList>
    </citation>
    <scope>NUCLEOTIDE SEQUENCE [LARGE SCALE GENOMIC DNA]</scope>
    <source>
        <strain evidence="9">Ch5</strain>
    </source>
</reference>
<gene>
    <name evidence="8" type="ORF">TBCH5v1_1999</name>
</gene>
<sequence length="307" mass="33916">MKVLVAAPLHPKAIELLKNEGFEVVYEEYPDEERLIELAKDVDAIIVRSKPKVTRKVIEAAEKLKVIGRAGVGLDNIDLEAAKEKGVEVVNSPAASSRSVAELTWALILAVARKVAFADRKMREGVWAKKQCMGIELEGKTIGIIGFGRIGYNVAKIAKGFGMRILLYDVIKNYERAEEVGGKFVELEELLKESDVVTIHVPLLDSTYHLIDEEKLKLMKKNAILINPARGPIVDTEALVKALKEGWIYGAGLDVFEEEPLPKDHPLTKLDNVVLTPHIGAGTWEAQERAGVQVVEKVVEILKQKAS</sequence>
<evidence type="ECO:0000259" key="6">
    <source>
        <dbReference type="Pfam" id="PF00389"/>
    </source>
</evidence>
<evidence type="ECO:0000256" key="3">
    <source>
        <dbReference type="ARBA" id="ARBA00023002"/>
    </source>
</evidence>
<dbReference type="InterPro" id="IPR050857">
    <property type="entry name" value="D-2-hydroxyacid_DH"/>
</dbReference>
<dbReference type="SUPFAM" id="SSF51735">
    <property type="entry name" value="NAD(P)-binding Rossmann-fold domains"/>
    <property type="match status" value="1"/>
</dbReference>
<evidence type="ECO:0000259" key="7">
    <source>
        <dbReference type="Pfam" id="PF02826"/>
    </source>
</evidence>
<evidence type="ECO:0000256" key="5">
    <source>
        <dbReference type="RuleBase" id="RU003719"/>
    </source>
</evidence>
<evidence type="ECO:0000256" key="2">
    <source>
        <dbReference type="ARBA" id="ARBA00022605"/>
    </source>
</evidence>
<dbReference type="PROSITE" id="PS00670">
    <property type="entry name" value="D_2_HYDROXYACID_DH_2"/>
    <property type="match status" value="1"/>
</dbReference>
<dbReference type="Pfam" id="PF02826">
    <property type="entry name" value="2-Hacid_dh_C"/>
    <property type="match status" value="1"/>
</dbReference>
<dbReference type="STRING" id="55802.TBCH5v1_1999"/>
<keyword evidence="2" id="KW-0028">Amino-acid biosynthesis</keyword>
<dbReference type="FunFam" id="3.40.50.720:FF:000203">
    <property type="entry name" value="D-3-phosphoglycerate dehydrogenase (SerA)"/>
    <property type="match status" value="1"/>
</dbReference>